<evidence type="ECO:0000313" key="1">
    <source>
        <dbReference type="EMBL" id="ADH91622.1"/>
    </source>
</evidence>
<sequence length="87" mass="9671">MIARAPVSRKRVRFPEAVEGAVGPMQRDFRPVADNVDLRRRARITSDNTGRERVEVDAGRSVTFGQFNRHAADAVTGQPEAAILLNR</sequence>
<accession>D7A2U2</accession>
<name>D7A2U2_ANCN5</name>
<dbReference type="STRING" id="639283.Snov_4363"/>
<dbReference type="Proteomes" id="UP000006633">
    <property type="component" value="Chromosome"/>
</dbReference>
<dbReference type="HOGENOM" id="CLU_2481804_0_0_5"/>
<dbReference type="KEGG" id="sno:Snov_4363"/>
<proteinExistence type="predicted"/>
<evidence type="ECO:0000313" key="2">
    <source>
        <dbReference type="Proteomes" id="UP000006633"/>
    </source>
</evidence>
<organism evidence="1 2">
    <name type="scientific">Ancylobacter novellus (strain ATCC 8093 / DSM 506 / JCM 20403 / CCM 1077 / IAM 12100 / NBRC 12443 / NCIMB 10456)</name>
    <name type="common">Starkeya novella</name>
    <dbReference type="NCBI Taxonomy" id="639283"/>
    <lineage>
        <taxon>Bacteria</taxon>
        <taxon>Pseudomonadati</taxon>
        <taxon>Pseudomonadota</taxon>
        <taxon>Alphaproteobacteria</taxon>
        <taxon>Hyphomicrobiales</taxon>
        <taxon>Xanthobacteraceae</taxon>
        <taxon>Ancylobacter</taxon>
    </lineage>
</organism>
<dbReference type="AlphaFoldDB" id="D7A2U2"/>
<dbReference type="EMBL" id="CP002026">
    <property type="protein sequence ID" value="ADH91622.1"/>
    <property type="molecule type" value="Genomic_DNA"/>
</dbReference>
<gene>
    <name evidence="1" type="ordered locus">Snov_4363</name>
</gene>
<protein>
    <submittedName>
        <fullName evidence="1">Uncharacterized protein</fullName>
    </submittedName>
</protein>
<keyword evidence="2" id="KW-1185">Reference proteome</keyword>
<reference evidence="1 2" key="1">
    <citation type="journal article" date="2012" name="Stand. Genomic Sci.">
        <title>Complete genome sequence of the facultatively chemolithoautotrophic and methylotrophic alpha Proteobacterium Starkeya novella type strain (ATCC 8093(T)).</title>
        <authorList>
            <person name="Kappler U."/>
            <person name="Davenport K."/>
            <person name="Beatson S."/>
            <person name="Lucas S."/>
            <person name="Lapidus A."/>
            <person name="Copeland A."/>
            <person name="Berry K.W."/>
            <person name="Glavina Del Rio T."/>
            <person name="Hammon N."/>
            <person name="Dalin E."/>
            <person name="Tice H."/>
            <person name="Pitluck S."/>
            <person name="Richardson P."/>
            <person name="Bruce D."/>
            <person name="Goodwin L.A."/>
            <person name="Han C."/>
            <person name="Tapia R."/>
            <person name="Detter J.C."/>
            <person name="Chang Y.J."/>
            <person name="Jeffries C.D."/>
            <person name="Land M."/>
            <person name="Hauser L."/>
            <person name="Kyrpides N.C."/>
            <person name="Goker M."/>
            <person name="Ivanova N."/>
            <person name="Klenk H.P."/>
            <person name="Woyke T."/>
        </authorList>
    </citation>
    <scope>NUCLEOTIDE SEQUENCE [LARGE SCALE GENOMIC DNA]</scope>
    <source>
        <strain evidence="2">ATCC 8093 / DSM 506 / JCM 20403 / CCM 1077 / IAM 12100 / NBRC 12443 / NCIMB 10456</strain>
    </source>
</reference>